<evidence type="ECO:0000313" key="7">
    <source>
        <dbReference type="Proteomes" id="UP001106592"/>
    </source>
</evidence>
<comment type="similarity">
    <text evidence="2">Belongs to the ATP-dependent AMP-binding enzyme family.</text>
</comment>
<evidence type="ECO:0000256" key="3">
    <source>
        <dbReference type="ARBA" id="ARBA00022450"/>
    </source>
</evidence>
<keyword evidence="3" id="KW-0596">Phosphopantetheine</keyword>
<accession>A0A9Q3AG68</accession>
<dbReference type="Pfam" id="PF00501">
    <property type="entry name" value="AMP-binding"/>
    <property type="match status" value="1"/>
</dbReference>
<evidence type="ECO:0000259" key="5">
    <source>
        <dbReference type="PROSITE" id="PS50075"/>
    </source>
</evidence>
<dbReference type="FunFam" id="3.30.300.30:FF:000010">
    <property type="entry name" value="Enterobactin synthetase component F"/>
    <property type="match status" value="1"/>
</dbReference>
<protein>
    <submittedName>
        <fullName evidence="6">Amino acid adenylation domain-containing protein</fullName>
    </submittedName>
</protein>
<dbReference type="Pfam" id="PF00668">
    <property type="entry name" value="Condensation"/>
    <property type="match status" value="2"/>
</dbReference>
<dbReference type="FunFam" id="3.30.559.10:FF:000012">
    <property type="entry name" value="Non-ribosomal peptide synthetase"/>
    <property type="match status" value="1"/>
</dbReference>
<dbReference type="PANTHER" id="PTHR45398">
    <property type="match status" value="1"/>
</dbReference>
<dbReference type="Pfam" id="PF13193">
    <property type="entry name" value="AMP-binding_C"/>
    <property type="match status" value="1"/>
</dbReference>
<dbReference type="InterPro" id="IPR000873">
    <property type="entry name" value="AMP-dep_synth/lig_dom"/>
</dbReference>
<dbReference type="GO" id="GO:0003824">
    <property type="term" value="F:catalytic activity"/>
    <property type="evidence" value="ECO:0007669"/>
    <property type="project" value="InterPro"/>
</dbReference>
<reference evidence="6" key="1">
    <citation type="journal article" date="2022" name="Int. J. Syst. Evol. Microbiol.">
        <title>Pseudomonas aegrilactucae sp. nov. and Pseudomonas morbosilactucae sp. nov., pathogens causing bacterial rot of lettuce in Japan.</title>
        <authorList>
            <person name="Sawada H."/>
            <person name="Fujikawa T."/>
            <person name="Satou M."/>
        </authorList>
    </citation>
    <scope>NUCLEOTIDE SEQUENCE</scope>
    <source>
        <strain evidence="6">MAFF 301350</strain>
    </source>
</reference>
<dbReference type="PROSITE" id="PS00455">
    <property type="entry name" value="AMP_BINDING"/>
    <property type="match status" value="1"/>
</dbReference>
<name>A0A9Q3AG68_9PSED</name>
<evidence type="ECO:0000313" key="6">
    <source>
        <dbReference type="EMBL" id="MBV6289683.1"/>
    </source>
</evidence>
<dbReference type="EMBL" id="JAHTBI010000088">
    <property type="protein sequence ID" value="MBV6289683.1"/>
    <property type="molecule type" value="Genomic_DNA"/>
</dbReference>
<dbReference type="InterPro" id="IPR020845">
    <property type="entry name" value="AMP-binding_CS"/>
</dbReference>
<evidence type="ECO:0000256" key="1">
    <source>
        <dbReference type="ARBA" id="ARBA00001957"/>
    </source>
</evidence>
<organism evidence="6 7">
    <name type="scientific">Pseudomonas aegrilactucae</name>
    <dbReference type="NCBI Taxonomy" id="2854028"/>
    <lineage>
        <taxon>Bacteria</taxon>
        <taxon>Pseudomonadati</taxon>
        <taxon>Pseudomonadota</taxon>
        <taxon>Gammaproteobacteria</taxon>
        <taxon>Pseudomonadales</taxon>
        <taxon>Pseudomonadaceae</taxon>
        <taxon>Pseudomonas</taxon>
    </lineage>
</organism>
<dbReference type="InterPro" id="IPR025110">
    <property type="entry name" value="AMP-bd_C"/>
</dbReference>
<keyword evidence="7" id="KW-1185">Reference proteome</keyword>
<dbReference type="FunFam" id="3.40.50.12780:FF:000012">
    <property type="entry name" value="Non-ribosomal peptide synthetase"/>
    <property type="match status" value="1"/>
</dbReference>
<dbReference type="CDD" id="cd19531">
    <property type="entry name" value="LCL_NRPS-like"/>
    <property type="match status" value="1"/>
</dbReference>
<gene>
    <name evidence="6" type="ORF">KUO17_22070</name>
</gene>
<dbReference type="NCBIfam" id="TIGR01733">
    <property type="entry name" value="AA-adenyl-dom"/>
    <property type="match status" value="1"/>
</dbReference>
<dbReference type="InterPro" id="IPR009081">
    <property type="entry name" value="PP-bd_ACP"/>
</dbReference>
<dbReference type="Pfam" id="PF00550">
    <property type="entry name" value="PP-binding"/>
    <property type="match status" value="1"/>
</dbReference>
<dbReference type="CDD" id="cd19534">
    <property type="entry name" value="E_NRPS"/>
    <property type="match status" value="1"/>
</dbReference>
<dbReference type="InterPro" id="IPR001242">
    <property type="entry name" value="Condensation_dom"/>
</dbReference>
<dbReference type="PROSITE" id="PS50075">
    <property type="entry name" value="CARRIER"/>
    <property type="match status" value="1"/>
</dbReference>
<dbReference type="GO" id="GO:0044550">
    <property type="term" value="P:secondary metabolite biosynthetic process"/>
    <property type="evidence" value="ECO:0007669"/>
    <property type="project" value="UniProtKB-ARBA"/>
</dbReference>
<comment type="cofactor">
    <cofactor evidence="1">
        <name>pantetheine 4'-phosphate</name>
        <dbReference type="ChEBI" id="CHEBI:47942"/>
    </cofactor>
</comment>
<dbReference type="RefSeq" id="WP_217977685.1">
    <property type="nucleotide sequence ID" value="NZ_JAHTBI010000088.1"/>
</dbReference>
<dbReference type="PROSITE" id="PS00012">
    <property type="entry name" value="PHOSPHOPANTETHEINE"/>
    <property type="match status" value="1"/>
</dbReference>
<dbReference type="InterPro" id="IPR010060">
    <property type="entry name" value="NRPS_synth"/>
</dbReference>
<dbReference type="InterPro" id="IPR006162">
    <property type="entry name" value="Ppantetheine_attach_site"/>
</dbReference>
<evidence type="ECO:0000256" key="4">
    <source>
        <dbReference type="ARBA" id="ARBA00022553"/>
    </source>
</evidence>
<dbReference type="NCBIfam" id="TIGR01720">
    <property type="entry name" value="NRPS-para261"/>
    <property type="match status" value="1"/>
</dbReference>
<dbReference type="GO" id="GO:0043041">
    <property type="term" value="P:amino acid activation for nonribosomal peptide biosynthetic process"/>
    <property type="evidence" value="ECO:0007669"/>
    <property type="project" value="UniProtKB-ARBA"/>
</dbReference>
<reference evidence="6" key="2">
    <citation type="journal article" date="2023" name="Plant Pathol.">
        <title>Dismantling and reorganizing Pseudomonas marginalis sensu#lato.</title>
        <authorList>
            <person name="Sawada H."/>
            <person name="Fujikawa T."/>
            <person name="Satou M."/>
        </authorList>
    </citation>
    <scope>NUCLEOTIDE SEQUENCE</scope>
    <source>
        <strain evidence="6">MAFF 301350</strain>
    </source>
</reference>
<sequence>MNQMNHPTDDDLLALLLADEAGAEHAIRAGAVQEACALSFAQQRLWFLQQFDPRSCAYNLPRALRLSGELNADVLEQALNAVIDKHDILRTRFVEVDNLAQQQVDRQARLTLARQDLGELPAAERDDAVRLCHEADLMQPFDLSVAPLMRGTLLRTGPLEHVLLLNMHHIVSDAWSNAILLQDLAQAFAQGCAGAPSALQRPAIQYADYAHWQRQEYPLSVAHEQAAAHWKQLLDGELPNLDLPFDTPRSPDQLHPVGNHTLSLPASLSSALQRFCQQHGLTPFIVLLGAWQLLLGRYTGQHDFTVGVPNATRSQGETQALVGCFVSSQVYRARLDGAQPASEFLQRLREQSLAALEHADYPIELILEDLQLQRSTQANPLFQTLFNWRVASQDAAQLRLDGLDVEFLGVEQQQAKFDLSLEIDYSQQQIDATFSYSTALFLPQTMERLASHWQHLLQGLIATPQLRLGELPMLDRAEQQMMLDTWNATAEDFGAHANLQALFEAQVHATPDAVAVRLGTATLTYQQLNLQANRLAHKLLALGVGADVGVGIACERSLEMVIGLLAVLKAGGAYVPLDPSYPQDRLAYMIEHSGIELLLTQTAVQPGLLLPATLQVLLLDHPGIGLEAYADSNPTPVPDADNLAYIIYTSGSTGRPKGVQVRHGALTNHMLWMQRTLQLHAHDRVLQKTAFSFDASVWEFWLPLLNGAQLVLASPELNDDLSLLWPKVQAQGITVLQAAPSLLQALMAQADRAQLASLRAILLGGEALSPVLVQQLRSVSNAHIYNLYGPSEATIDTCCLQVQALGESAIVPIGQPISNVHTHILDHDLNPCAIGVSGELLIGGLALARGYHARPGLTAERFIPDPIAGDGTRLYRSGDLAHYRDNGVIEYVGRIDHQIKLHGLRIELGEIEARLLQQPQVAEAVVLAPEYLGSQRLVAYIVASNTLPDAPAQDRLRHALIAELKQQLPGYMVPAHLVLLDRMPLTRNGKLDRKALPLPDAAHAQHLFLAPQSAMERQIAALWQEVLKQPQVGLSDNFFELGGDSIVSIQVVSRARQAGIRFTPKQLFQHQTVQSLARVAQFDDQAAAIDQGPASGTVPLLPIQQAFFDTPVPSRHHWNQSVLLKPAGPPLDAHVLEQALDALLNHHDALRLSFTQQAQGWSSVYRAPADAHNALLQAVASDDRELEQLCERAQRSLDLEHGPLLRALLVSLADGRQRLLLVAHHLVIDGVSWRILFDDLQSAYQQCLAGQAPQLPARTSSLQAFAHALREHAKGPAIGELDYWLDQHQAIAADLPDAQNAIDAPAQVTLLDSHLDSERTRRLLQQAPAAYRTQVNDLLLSALARVLARWTGQADNLIQLEGHGREELHEGLDLTRTVGWFTSAFPLKLSAGQDLQATIKRVKEQLRGVPDKGIGFGALRYLGGHAARDALQALPAARITFNYLGQFDTSFDDTQQPLLVPASEAAGAEKDPGTPLSNWLSINGQVYAGELSLSWTYDQNRFAPHLIERLADDYIAELGALIDHCCDSLNQGATPSDFPLAGLDQAQLDALPIDLALIDDLYPLSPLQQGMLFHTLYEQDAHDLGGAQLHQPDAPGHQRP</sequence>
<dbReference type="PANTHER" id="PTHR45398:SF1">
    <property type="entry name" value="ENZYME, PUTATIVE (JCVI)-RELATED"/>
    <property type="match status" value="1"/>
</dbReference>
<evidence type="ECO:0000256" key="2">
    <source>
        <dbReference type="ARBA" id="ARBA00006432"/>
    </source>
</evidence>
<feature type="domain" description="Carrier" evidence="5">
    <location>
        <begin position="1010"/>
        <end position="1084"/>
    </location>
</feature>
<dbReference type="InterPro" id="IPR010071">
    <property type="entry name" value="AA_adenyl_dom"/>
</dbReference>
<dbReference type="Proteomes" id="UP001106592">
    <property type="component" value="Unassembled WGS sequence"/>
</dbReference>
<keyword evidence="4" id="KW-0597">Phosphoprotein</keyword>
<dbReference type="CDD" id="cd05930">
    <property type="entry name" value="A_NRPS"/>
    <property type="match status" value="1"/>
</dbReference>
<dbReference type="FunFam" id="1.10.1200.10:FF:000005">
    <property type="entry name" value="Nonribosomal peptide synthetase 1"/>
    <property type="match status" value="1"/>
</dbReference>
<comment type="caution">
    <text evidence="6">The sequence shown here is derived from an EMBL/GenBank/DDBJ whole genome shotgun (WGS) entry which is preliminary data.</text>
</comment>
<dbReference type="FunFam" id="3.40.50.980:FF:000001">
    <property type="entry name" value="Non-ribosomal peptide synthetase"/>
    <property type="match status" value="1"/>
</dbReference>
<proteinExistence type="inferred from homology"/>